<proteinExistence type="predicted"/>
<dbReference type="Proteomes" id="UP001499990">
    <property type="component" value="Unassembled WGS sequence"/>
</dbReference>
<feature type="region of interest" description="Disordered" evidence="1">
    <location>
        <begin position="1"/>
        <end position="31"/>
    </location>
</feature>
<sequence>MPDTTPQTNSVRSAARRERRPTDRPTRAEAWFPYPPGTALIIFDLPSSAMSGPHNDGITKQLRKFLRMRAPACVPERRRIGI</sequence>
<accession>A0ABP6SKC1</accession>
<name>A0ABP6SKC1_9ACTN</name>
<evidence type="ECO:0000256" key="1">
    <source>
        <dbReference type="SAM" id="MobiDB-lite"/>
    </source>
</evidence>
<feature type="compositionally biased region" description="Polar residues" evidence="1">
    <location>
        <begin position="1"/>
        <end position="11"/>
    </location>
</feature>
<protein>
    <submittedName>
        <fullName evidence="2">Uncharacterized protein</fullName>
    </submittedName>
</protein>
<keyword evidence="3" id="KW-1185">Reference proteome</keyword>
<organism evidence="2 3">
    <name type="scientific">Streptomyces sannanensis</name>
    <dbReference type="NCBI Taxonomy" id="285536"/>
    <lineage>
        <taxon>Bacteria</taxon>
        <taxon>Bacillati</taxon>
        <taxon>Actinomycetota</taxon>
        <taxon>Actinomycetes</taxon>
        <taxon>Kitasatosporales</taxon>
        <taxon>Streptomycetaceae</taxon>
        <taxon>Streptomyces</taxon>
    </lineage>
</organism>
<evidence type="ECO:0000313" key="2">
    <source>
        <dbReference type="EMBL" id="GAA3379105.1"/>
    </source>
</evidence>
<reference evidence="3" key="1">
    <citation type="journal article" date="2019" name="Int. J. Syst. Evol. Microbiol.">
        <title>The Global Catalogue of Microorganisms (GCM) 10K type strain sequencing project: providing services to taxonomists for standard genome sequencing and annotation.</title>
        <authorList>
            <consortium name="The Broad Institute Genomics Platform"/>
            <consortium name="The Broad Institute Genome Sequencing Center for Infectious Disease"/>
            <person name="Wu L."/>
            <person name="Ma J."/>
        </authorList>
    </citation>
    <scope>NUCLEOTIDE SEQUENCE [LARGE SCALE GENOMIC DNA]</scope>
    <source>
        <strain evidence="3">JCM 9651</strain>
    </source>
</reference>
<gene>
    <name evidence="2" type="ORF">GCM10020367_61330</name>
</gene>
<evidence type="ECO:0000313" key="3">
    <source>
        <dbReference type="Proteomes" id="UP001499990"/>
    </source>
</evidence>
<comment type="caution">
    <text evidence="2">The sequence shown here is derived from an EMBL/GenBank/DDBJ whole genome shotgun (WGS) entry which is preliminary data.</text>
</comment>
<dbReference type="EMBL" id="BAAAYL010000001">
    <property type="protein sequence ID" value="GAA3379105.1"/>
    <property type="molecule type" value="Genomic_DNA"/>
</dbReference>